<proteinExistence type="predicted"/>
<evidence type="ECO:0000313" key="1">
    <source>
        <dbReference type="EMBL" id="KEH32915.1"/>
    </source>
</evidence>
<organism evidence="1 3">
    <name type="scientific">Medicago truncatula</name>
    <name type="common">Barrel medic</name>
    <name type="synonym">Medicago tribuloides</name>
    <dbReference type="NCBI Taxonomy" id="3880"/>
    <lineage>
        <taxon>Eukaryota</taxon>
        <taxon>Viridiplantae</taxon>
        <taxon>Streptophyta</taxon>
        <taxon>Embryophyta</taxon>
        <taxon>Tracheophyta</taxon>
        <taxon>Spermatophyta</taxon>
        <taxon>Magnoliopsida</taxon>
        <taxon>eudicotyledons</taxon>
        <taxon>Gunneridae</taxon>
        <taxon>Pentapetalae</taxon>
        <taxon>rosids</taxon>
        <taxon>fabids</taxon>
        <taxon>Fabales</taxon>
        <taxon>Fabaceae</taxon>
        <taxon>Papilionoideae</taxon>
        <taxon>50 kb inversion clade</taxon>
        <taxon>NPAAA clade</taxon>
        <taxon>Hologalegina</taxon>
        <taxon>IRL clade</taxon>
        <taxon>Trifolieae</taxon>
        <taxon>Medicago</taxon>
    </lineage>
</organism>
<gene>
    <name evidence="1" type="ordered locus">MTR_3g011490</name>
</gene>
<reference evidence="1 3" key="1">
    <citation type="journal article" date="2011" name="Nature">
        <title>The Medicago genome provides insight into the evolution of rhizobial symbioses.</title>
        <authorList>
            <person name="Young N.D."/>
            <person name="Debelle F."/>
            <person name="Oldroyd G.E."/>
            <person name="Geurts R."/>
            <person name="Cannon S.B."/>
            <person name="Udvardi M.K."/>
            <person name="Benedito V.A."/>
            <person name="Mayer K.F."/>
            <person name="Gouzy J."/>
            <person name="Schoof H."/>
            <person name="Van de Peer Y."/>
            <person name="Proost S."/>
            <person name="Cook D.R."/>
            <person name="Meyers B.C."/>
            <person name="Spannagl M."/>
            <person name="Cheung F."/>
            <person name="De Mita S."/>
            <person name="Krishnakumar V."/>
            <person name="Gundlach H."/>
            <person name="Zhou S."/>
            <person name="Mudge J."/>
            <person name="Bharti A.K."/>
            <person name="Murray J.D."/>
            <person name="Naoumkina M.A."/>
            <person name="Rosen B."/>
            <person name="Silverstein K.A."/>
            <person name="Tang H."/>
            <person name="Rombauts S."/>
            <person name="Zhao P.X."/>
            <person name="Zhou P."/>
            <person name="Barbe V."/>
            <person name="Bardou P."/>
            <person name="Bechner M."/>
            <person name="Bellec A."/>
            <person name="Berger A."/>
            <person name="Berges H."/>
            <person name="Bidwell S."/>
            <person name="Bisseling T."/>
            <person name="Choisne N."/>
            <person name="Couloux A."/>
            <person name="Denny R."/>
            <person name="Deshpande S."/>
            <person name="Dai X."/>
            <person name="Doyle J.J."/>
            <person name="Dudez A.M."/>
            <person name="Farmer A.D."/>
            <person name="Fouteau S."/>
            <person name="Franken C."/>
            <person name="Gibelin C."/>
            <person name="Gish J."/>
            <person name="Goldstein S."/>
            <person name="Gonzalez A.J."/>
            <person name="Green P.J."/>
            <person name="Hallab A."/>
            <person name="Hartog M."/>
            <person name="Hua A."/>
            <person name="Humphray S.J."/>
            <person name="Jeong D.H."/>
            <person name="Jing Y."/>
            <person name="Jocker A."/>
            <person name="Kenton S.M."/>
            <person name="Kim D.J."/>
            <person name="Klee K."/>
            <person name="Lai H."/>
            <person name="Lang C."/>
            <person name="Lin S."/>
            <person name="Macmil S.L."/>
            <person name="Magdelenat G."/>
            <person name="Matthews L."/>
            <person name="McCorrison J."/>
            <person name="Monaghan E.L."/>
            <person name="Mun J.H."/>
            <person name="Najar F.Z."/>
            <person name="Nicholson C."/>
            <person name="Noirot C."/>
            <person name="O'Bleness M."/>
            <person name="Paule C.R."/>
            <person name="Poulain J."/>
            <person name="Prion F."/>
            <person name="Qin B."/>
            <person name="Qu C."/>
            <person name="Retzel E.F."/>
            <person name="Riddle C."/>
            <person name="Sallet E."/>
            <person name="Samain S."/>
            <person name="Samson N."/>
            <person name="Sanders I."/>
            <person name="Saurat O."/>
            <person name="Scarpelli C."/>
            <person name="Schiex T."/>
            <person name="Segurens B."/>
            <person name="Severin A.J."/>
            <person name="Sherrier D.J."/>
            <person name="Shi R."/>
            <person name="Sims S."/>
            <person name="Singer S.R."/>
            <person name="Sinharoy S."/>
            <person name="Sterck L."/>
            <person name="Viollet A."/>
            <person name="Wang B.B."/>
            <person name="Wang K."/>
            <person name="Wang M."/>
            <person name="Wang X."/>
            <person name="Warfsmann J."/>
            <person name="Weissenbach J."/>
            <person name="White D.D."/>
            <person name="White J.D."/>
            <person name="Wiley G.B."/>
            <person name="Wincker P."/>
            <person name="Xing Y."/>
            <person name="Yang L."/>
            <person name="Yao Z."/>
            <person name="Ying F."/>
            <person name="Zhai J."/>
            <person name="Zhou L."/>
            <person name="Zuber A."/>
            <person name="Denarie J."/>
            <person name="Dixon R.A."/>
            <person name="May G.D."/>
            <person name="Schwartz D.C."/>
            <person name="Rogers J."/>
            <person name="Quetier F."/>
            <person name="Town C.D."/>
            <person name="Roe B.A."/>
        </authorList>
    </citation>
    <scope>NUCLEOTIDE SEQUENCE [LARGE SCALE GENOMIC DNA]</scope>
    <source>
        <strain evidence="1">A17</strain>
        <strain evidence="2 3">cv. Jemalong A17</strain>
    </source>
</reference>
<protein>
    <submittedName>
        <fullName evidence="1 2">Uncharacterized protein</fullName>
    </submittedName>
</protein>
<dbReference type="EnsemblPlants" id="KEH32915">
    <property type="protein sequence ID" value="KEH32915"/>
    <property type="gene ID" value="MTR_3g011490"/>
</dbReference>
<keyword evidence="3" id="KW-1185">Reference proteome</keyword>
<evidence type="ECO:0000313" key="2">
    <source>
        <dbReference type="EnsemblPlants" id="KEH32915"/>
    </source>
</evidence>
<evidence type="ECO:0000313" key="3">
    <source>
        <dbReference type="Proteomes" id="UP000002051"/>
    </source>
</evidence>
<reference evidence="2" key="3">
    <citation type="submission" date="2015-04" db="UniProtKB">
        <authorList>
            <consortium name="EnsemblPlants"/>
        </authorList>
    </citation>
    <scope>IDENTIFICATION</scope>
    <source>
        <strain evidence="2">cv. Jemalong A17</strain>
    </source>
</reference>
<dbReference type="EMBL" id="CM001219">
    <property type="protein sequence ID" value="KEH32915.1"/>
    <property type="molecule type" value="Genomic_DNA"/>
</dbReference>
<accession>A0A072V460</accession>
<dbReference type="HOGENOM" id="CLU_1984878_0_0_1"/>
<name>A0A072V460_MEDTR</name>
<reference evidence="1 3" key="2">
    <citation type="journal article" date="2014" name="BMC Genomics">
        <title>An improved genome release (version Mt4.0) for the model legume Medicago truncatula.</title>
        <authorList>
            <person name="Tang H."/>
            <person name="Krishnakumar V."/>
            <person name="Bidwell S."/>
            <person name="Rosen B."/>
            <person name="Chan A."/>
            <person name="Zhou S."/>
            <person name="Gentzbittel L."/>
            <person name="Childs K.L."/>
            <person name="Yandell M."/>
            <person name="Gundlach H."/>
            <person name="Mayer K.F."/>
            <person name="Schwartz D.C."/>
            <person name="Town C.D."/>
        </authorList>
    </citation>
    <scope>GENOME REANNOTATION</scope>
    <source>
        <strain evidence="1">A17</strain>
        <strain evidence="2 3">cv. Jemalong A17</strain>
    </source>
</reference>
<dbReference type="Proteomes" id="UP000002051">
    <property type="component" value="Chromosome 3"/>
</dbReference>
<dbReference type="AlphaFoldDB" id="A0A072V460"/>
<sequence>MPLLIRDDGDVGFMFRKMVENNILYMYVHSICNCVECKNWPKKWLGNALQLCRLTVCIIRYPRQLTAAGLLNTSVANCRRAFSYFTRVAQPNNMWEQQFSHIFHRHEKILCMKHLMEALCAKTQHQ</sequence>